<dbReference type="Gene3D" id="3.40.50.2000">
    <property type="entry name" value="Glycogen Phosphorylase B"/>
    <property type="match status" value="2"/>
</dbReference>
<proteinExistence type="predicted"/>
<dbReference type="SUPFAM" id="SSF53756">
    <property type="entry name" value="UDP-Glycosyltransferase/glycogen phosphorylase"/>
    <property type="match status" value="1"/>
</dbReference>
<feature type="domain" description="Glycosyl transferase family 1" evidence="2">
    <location>
        <begin position="184"/>
        <end position="332"/>
    </location>
</feature>
<dbReference type="RefSeq" id="WP_152214277.1">
    <property type="nucleotide sequence ID" value="NZ_JBAQYD010000078.1"/>
</dbReference>
<comment type="caution">
    <text evidence="3">The sequence shown here is derived from an EMBL/GenBank/DDBJ whole genome shotgun (WGS) entry which is preliminary data.</text>
</comment>
<reference evidence="3 4" key="1">
    <citation type="submission" date="2019-09" db="EMBL/GenBank/DDBJ databases">
        <title>Parvibaculum sedimenti sp. nov., isolated from sediment.</title>
        <authorList>
            <person name="Wang Y."/>
        </authorList>
    </citation>
    <scope>NUCLEOTIDE SEQUENCE [LARGE SCALE GENOMIC DNA]</scope>
    <source>
        <strain evidence="3 4">HXT-9</strain>
    </source>
</reference>
<dbReference type="AlphaFoldDB" id="A0A6N6VRV8"/>
<keyword evidence="1 3" id="KW-0808">Transferase</keyword>
<dbReference type="PANTHER" id="PTHR46401">
    <property type="entry name" value="GLYCOSYLTRANSFERASE WBBK-RELATED"/>
    <property type="match status" value="1"/>
</dbReference>
<dbReference type="GO" id="GO:0016757">
    <property type="term" value="F:glycosyltransferase activity"/>
    <property type="evidence" value="ECO:0007669"/>
    <property type="project" value="InterPro"/>
</dbReference>
<evidence type="ECO:0000313" key="3">
    <source>
        <dbReference type="EMBL" id="KAB7742724.1"/>
    </source>
</evidence>
<gene>
    <name evidence="3" type="ORF">F2P47_00905</name>
</gene>
<dbReference type="Proteomes" id="UP000468901">
    <property type="component" value="Unassembled WGS sequence"/>
</dbReference>
<accession>A0A6N6VRV8</accession>
<sequence length="428" mass="47593">MPIESGTDKAKPFKIALYTTYFAAGDGMGRVLTRKIAALDKLARTRPVELRIYCGGSDFDDPRICRVNKIPELIADPFFRTADIHHYEFGWYFRSFESIRYLPAKARASVFFHGITPPQWASDHKGALQSLKQKRLLFHADAVCAASHFARNDLVSFGIPAERIQIQPLPLSVNPTHIRAEPGDGPIELIHVARLTPNKGLIDLLKALEIASNRGLSFRLRVAAHPASASEGLLNEAQRRIESPALKNRVEFLGHIGDDDKLSSLYAQADALILPSYHDAYCLPVLEAFAHGCHVIAYDSTNLPYITNGLATLVPTGNIAALAEAIETFTTEAMQARIDNGNAFITTSSGPLPVNNHRQCTETYARSFSADRFESTFLAHIDALLATPHRRRSFLEHLRMAGFRVRHSALRNELSRLAKERLHPSNLE</sequence>
<dbReference type="EMBL" id="WESC01000001">
    <property type="protein sequence ID" value="KAB7742724.1"/>
    <property type="molecule type" value="Genomic_DNA"/>
</dbReference>
<keyword evidence="4" id="KW-1185">Reference proteome</keyword>
<organism evidence="3 4">
    <name type="scientific">Parvibaculum sedimenti</name>
    <dbReference type="NCBI Taxonomy" id="2608632"/>
    <lineage>
        <taxon>Bacteria</taxon>
        <taxon>Pseudomonadati</taxon>
        <taxon>Pseudomonadota</taxon>
        <taxon>Alphaproteobacteria</taxon>
        <taxon>Hyphomicrobiales</taxon>
        <taxon>Parvibaculaceae</taxon>
        <taxon>Parvibaculum</taxon>
    </lineage>
</organism>
<dbReference type="Pfam" id="PF00534">
    <property type="entry name" value="Glycos_transf_1"/>
    <property type="match status" value="1"/>
</dbReference>
<protein>
    <submittedName>
        <fullName evidence="3">Glycosyltransferase</fullName>
    </submittedName>
</protein>
<evidence type="ECO:0000259" key="2">
    <source>
        <dbReference type="Pfam" id="PF00534"/>
    </source>
</evidence>
<dbReference type="CDD" id="cd03801">
    <property type="entry name" value="GT4_PimA-like"/>
    <property type="match status" value="1"/>
</dbReference>
<evidence type="ECO:0000256" key="1">
    <source>
        <dbReference type="ARBA" id="ARBA00022679"/>
    </source>
</evidence>
<dbReference type="InterPro" id="IPR001296">
    <property type="entry name" value="Glyco_trans_1"/>
</dbReference>
<evidence type="ECO:0000313" key="4">
    <source>
        <dbReference type="Proteomes" id="UP000468901"/>
    </source>
</evidence>
<dbReference type="PANTHER" id="PTHR46401:SF2">
    <property type="entry name" value="GLYCOSYLTRANSFERASE WBBK-RELATED"/>
    <property type="match status" value="1"/>
</dbReference>
<name>A0A6N6VRV8_9HYPH</name>